<evidence type="ECO:0000313" key="2">
    <source>
        <dbReference type="Proteomes" id="UP000054826"/>
    </source>
</evidence>
<proteinExistence type="predicted"/>
<dbReference type="Proteomes" id="UP000054826">
    <property type="component" value="Unassembled WGS sequence"/>
</dbReference>
<dbReference type="AlphaFoldDB" id="A0A0V1G930"/>
<dbReference type="EMBL" id="JYDV01005311">
    <property type="protein sequence ID" value="KRY94685.1"/>
    <property type="molecule type" value="Genomic_DNA"/>
</dbReference>
<accession>A0A0V1G930</accession>
<gene>
    <name evidence="1" type="ORF">T4C_5497</name>
</gene>
<evidence type="ECO:0000313" key="1">
    <source>
        <dbReference type="EMBL" id="KRY94685.1"/>
    </source>
</evidence>
<reference evidence="1 2" key="1">
    <citation type="submission" date="2015-01" db="EMBL/GenBank/DDBJ databases">
        <title>Evolution of Trichinella species and genotypes.</title>
        <authorList>
            <person name="Korhonen P.K."/>
            <person name="Edoardo P."/>
            <person name="Giuseppe L.R."/>
            <person name="Gasser R.B."/>
        </authorList>
    </citation>
    <scope>NUCLEOTIDE SEQUENCE [LARGE SCALE GENOMIC DNA]</scope>
    <source>
        <strain evidence="1">ISS176</strain>
    </source>
</reference>
<feature type="non-terminal residue" evidence="1">
    <location>
        <position position="1"/>
    </location>
</feature>
<protein>
    <submittedName>
        <fullName evidence="1">Uncharacterized protein</fullName>
    </submittedName>
</protein>
<organism evidence="1 2">
    <name type="scientific">Trichinella pseudospiralis</name>
    <name type="common">Parasitic roundworm</name>
    <dbReference type="NCBI Taxonomy" id="6337"/>
    <lineage>
        <taxon>Eukaryota</taxon>
        <taxon>Metazoa</taxon>
        <taxon>Ecdysozoa</taxon>
        <taxon>Nematoda</taxon>
        <taxon>Enoplea</taxon>
        <taxon>Dorylaimia</taxon>
        <taxon>Trichinellida</taxon>
        <taxon>Trichinellidae</taxon>
        <taxon>Trichinella</taxon>
    </lineage>
</organism>
<name>A0A0V1G930_TRIPS</name>
<sequence length="43" mass="4715">LCSGQNGWCMVAWNLCVNNNSIITMTSPEMFGCVFGKGVFKLL</sequence>
<comment type="caution">
    <text evidence="1">The sequence shown here is derived from an EMBL/GenBank/DDBJ whole genome shotgun (WGS) entry which is preliminary data.</text>
</comment>